<evidence type="ECO:0000313" key="2">
    <source>
        <dbReference type="EMBL" id="QEL13592.1"/>
    </source>
</evidence>
<dbReference type="PANTHER" id="PTHR30093:SF2">
    <property type="entry name" value="TYPE II SECRETION SYSTEM PROTEIN H"/>
    <property type="match status" value="1"/>
</dbReference>
<organism evidence="2 3">
    <name type="scientific">Limnoglobus roseus</name>
    <dbReference type="NCBI Taxonomy" id="2598579"/>
    <lineage>
        <taxon>Bacteria</taxon>
        <taxon>Pseudomonadati</taxon>
        <taxon>Planctomycetota</taxon>
        <taxon>Planctomycetia</taxon>
        <taxon>Gemmatales</taxon>
        <taxon>Gemmataceae</taxon>
        <taxon>Limnoglobus</taxon>
    </lineage>
</organism>
<name>A0A5C1A6Y2_9BACT</name>
<evidence type="ECO:0008006" key="4">
    <source>
        <dbReference type="Google" id="ProtNLM"/>
    </source>
</evidence>
<protein>
    <recommendedName>
        <fullName evidence="4">DUF1559 domain-containing protein</fullName>
    </recommendedName>
</protein>
<evidence type="ECO:0000256" key="1">
    <source>
        <dbReference type="SAM" id="Phobius"/>
    </source>
</evidence>
<keyword evidence="1" id="KW-0472">Membrane</keyword>
<evidence type="ECO:0000313" key="3">
    <source>
        <dbReference type="Proteomes" id="UP000324974"/>
    </source>
</evidence>
<dbReference type="AlphaFoldDB" id="A0A5C1A6Y2"/>
<dbReference type="NCBIfam" id="TIGR04294">
    <property type="entry name" value="pre_pil_HX9DG"/>
    <property type="match status" value="1"/>
</dbReference>
<dbReference type="Proteomes" id="UP000324974">
    <property type="component" value="Chromosome"/>
</dbReference>
<reference evidence="3" key="1">
    <citation type="submission" date="2019-08" db="EMBL/GenBank/DDBJ databases">
        <title>Limnoglobus roseus gen. nov., sp. nov., a novel freshwater planctomycete with a giant genome from the family Gemmataceae.</title>
        <authorList>
            <person name="Kulichevskaya I.S."/>
            <person name="Naumoff D.G."/>
            <person name="Miroshnikov K."/>
            <person name="Ivanova A."/>
            <person name="Philippov D.A."/>
            <person name="Hakobyan A."/>
            <person name="Rijpstra I.C."/>
            <person name="Sinninghe Damste J.S."/>
            <person name="Liesack W."/>
            <person name="Dedysh S.N."/>
        </authorList>
    </citation>
    <scope>NUCLEOTIDE SEQUENCE [LARGE SCALE GENOMIC DNA]</scope>
    <source>
        <strain evidence="3">PX52</strain>
    </source>
</reference>
<accession>A0A5C1A6Y2</accession>
<sequence length="312" mass="33310">MRAALTVGILVAALVLFGIATTVEGAFTVVFGWIPFLVRVLPEAKPDGPTVTLGGIALLLFTAGVHALGRSFRPGWRVRWTAAVVVGVVLLFTAGISVIGITHQLAWLAISEQPLRSERLARGGNAEYRANTISTGLINYHDINRVFPPGGTFSSTGEMRHSWETHILPHLSYWDRDIDWNSPWNGPENQKIFRCVLPDFINSGFRTPALEDGNGFGLSHYAANKSMALADITKGTSETILAGEVNAGFRPWGHPINGRDPAAGLNAGPKTFGGPPNAGGTNFIMADGSVHFLGNGVDPAVLRALALPTADR</sequence>
<dbReference type="EMBL" id="CP042425">
    <property type="protein sequence ID" value="QEL13592.1"/>
    <property type="molecule type" value="Genomic_DNA"/>
</dbReference>
<dbReference type="OrthoDB" id="285651at2"/>
<keyword evidence="1" id="KW-1133">Transmembrane helix</keyword>
<proteinExistence type="predicted"/>
<gene>
    <name evidence="2" type="ORF">PX52LOC_00450</name>
</gene>
<dbReference type="InterPro" id="IPR027558">
    <property type="entry name" value="Pre_pil_HX9DG_C"/>
</dbReference>
<keyword evidence="1" id="KW-0812">Transmembrane</keyword>
<dbReference type="RefSeq" id="WP_149108551.1">
    <property type="nucleotide sequence ID" value="NZ_CP042425.1"/>
</dbReference>
<feature type="transmembrane region" description="Helical" evidence="1">
    <location>
        <begin position="80"/>
        <end position="110"/>
    </location>
</feature>
<keyword evidence="3" id="KW-1185">Reference proteome</keyword>
<dbReference type="KEGG" id="lrs:PX52LOC_00450"/>
<feature type="transmembrane region" description="Helical" evidence="1">
    <location>
        <begin position="49"/>
        <end position="68"/>
    </location>
</feature>
<dbReference type="PANTHER" id="PTHR30093">
    <property type="entry name" value="GENERAL SECRETION PATHWAY PROTEIN G"/>
    <property type="match status" value="1"/>
</dbReference>